<keyword evidence="1" id="KW-0812">Transmembrane</keyword>
<dbReference type="Pfam" id="PF10975">
    <property type="entry name" value="DUF2802"/>
    <property type="match status" value="1"/>
</dbReference>
<sequence>MMASILAGLSDLNWILVGAVMVSWMATAFALMSLRQTRLQEQKTQALLASLQHDLMANSHGLVGMGKKLLTIEKAIKPKTDKPLRQTAPKTADNVVSLSDKQEKRYRQARLMLGQGLSVEQVANASGISLAEASLIAMLREPRQAMV</sequence>
<keyword evidence="3" id="KW-1185">Reference proteome</keyword>
<dbReference type="Proteomes" id="UP000000466">
    <property type="component" value="Chromosome"/>
</dbReference>
<feature type="transmembrane region" description="Helical" evidence="1">
    <location>
        <begin position="12"/>
        <end position="34"/>
    </location>
</feature>
<dbReference type="STRING" id="1117647.M5M_02485"/>
<accession>K4KFL3</accession>
<evidence type="ECO:0000313" key="3">
    <source>
        <dbReference type="Proteomes" id="UP000000466"/>
    </source>
</evidence>
<dbReference type="EMBL" id="CP003746">
    <property type="protein sequence ID" value="AFU97716.1"/>
    <property type="molecule type" value="Genomic_DNA"/>
</dbReference>
<evidence type="ECO:0008006" key="4">
    <source>
        <dbReference type="Google" id="ProtNLM"/>
    </source>
</evidence>
<name>K4KFL3_SIMAS</name>
<keyword evidence="1" id="KW-0472">Membrane</keyword>
<reference evidence="2 3" key="1">
    <citation type="journal article" date="2013" name="Genome Announc.">
        <title>Complete genome sequence of Simiduia agarivorans SA1(T), a marine bacterium able to degrade a variety of polysaccharides.</title>
        <authorList>
            <person name="Lin S.Y."/>
            <person name="Shieh W.Y."/>
            <person name="Chen J.S."/>
            <person name="Tang S.L."/>
        </authorList>
    </citation>
    <scope>NUCLEOTIDE SEQUENCE [LARGE SCALE GENOMIC DNA]</scope>
    <source>
        <strain evidence="3">DSM 21679 / JCM 13881 / BCRC 17597 / SA1</strain>
    </source>
</reference>
<dbReference type="KEGG" id="saga:M5M_02485"/>
<keyword evidence="1" id="KW-1133">Transmembrane helix</keyword>
<dbReference type="RefSeq" id="WP_015045889.1">
    <property type="nucleotide sequence ID" value="NC_018868.3"/>
</dbReference>
<evidence type="ECO:0000256" key="1">
    <source>
        <dbReference type="SAM" id="Phobius"/>
    </source>
</evidence>
<protein>
    <recommendedName>
        <fullName evidence="4">DUF2802 domain-containing protein</fullName>
    </recommendedName>
</protein>
<evidence type="ECO:0000313" key="2">
    <source>
        <dbReference type="EMBL" id="AFU97716.1"/>
    </source>
</evidence>
<dbReference type="HOGENOM" id="CLU_1766776_0_0_6"/>
<dbReference type="AlphaFoldDB" id="K4KFL3"/>
<organism evidence="2 3">
    <name type="scientific">Simiduia agarivorans (strain DSM 21679 / JCM 13881 / BCRC 17597 / SA1)</name>
    <dbReference type="NCBI Taxonomy" id="1117647"/>
    <lineage>
        <taxon>Bacteria</taxon>
        <taxon>Pseudomonadati</taxon>
        <taxon>Pseudomonadota</taxon>
        <taxon>Gammaproteobacteria</taxon>
        <taxon>Cellvibrionales</taxon>
        <taxon>Cellvibrionaceae</taxon>
        <taxon>Simiduia</taxon>
    </lineage>
</organism>
<dbReference type="InterPro" id="IPR021244">
    <property type="entry name" value="DUF2802"/>
</dbReference>
<proteinExistence type="predicted"/>
<gene>
    <name evidence="2" type="ordered locus">M5M_02485</name>
</gene>